<comment type="caution">
    <text evidence="3">The sequence shown here is derived from an EMBL/GenBank/DDBJ whole genome shotgun (WGS) entry which is preliminary data.</text>
</comment>
<dbReference type="InterPro" id="IPR016181">
    <property type="entry name" value="Acyl_CoA_acyltransferase"/>
</dbReference>
<dbReference type="CDD" id="cd04301">
    <property type="entry name" value="NAT_SF"/>
    <property type="match status" value="1"/>
</dbReference>
<dbReference type="Proteomes" id="UP000315842">
    <property type="component" value="Unassembled WGS sequence"/>
</dbReference>
<keyword evidence="4" id="KW-1185">Reference proteome</keyword>
<proteinExistence type="predicted"/>
<reference evidence="3 4" key="1">
    <citation type="submission" date="2019-06" db="EMBL/GenBank/DDBJ databases">
        <title>Whole genome shotgun sequence of Cellulomonas uda NBRC 3747.</title>
        <authorList>
            <person name="Hosoyama A."/>
            <person name="Uohara A."/>
            <person name="Ohji S."/>
            <person name="Ichikawa N."/>
        </authorList>
    </citation>
    <scope>NUCLEOTIDE SEQUENCE [LARGE SCALE GENOMIC DNA]</scope>
    <source>
        <strain evidence="3 4">NBRC 3747</strain>
    </source>
</reference>
<evidence type="ECO:0000256" key="1">
    <source>
        <dbReference type="SAM" id="MobiDB-lite"/>
    </source>
</evidence>
<feature type="domain" description="N-acetyltransferase" evidence="2">
    <location>
        <begin position="2"/>
        <end position="199"/>
    </location>
</feature>
<evidence type="ECO:0000313" key="3">
    <source>
        <dbReference type="EMBL" id="GEA79562.1"/>
    </source>
</evidence>
<dbReference type="PROSITE" id="PS51186">
    <property type="entry name" value="GNAT"/>
    <property type="match status" value="1"/>
</dbReference>
<accession>A0A4Y3K6J5</accession>
<protein>
    <submittedName>
        <fullName evidence="3">GNAT family N-acetyltransferase</fullName>
    </submittedName>
</protein>
<keyword evidence="3" id="KW-0808">Transferase</keyword>
<dbReference type="SUPFAM" id="SSF55729">
    <property type="entry name" value="Acyl-CoA N-acyltransferases (Nat)"/>
    <property type="match status" value="2"/>
</dbReference>
<evidence type="ECO:0000259" key="2">
    <source>
        <dbReference type="PROSITE" id="PS51186"/>
    </source>
</evidence>
<gene>
    <name evidence="3" type="ORF">CUD01_00060</name>
</gene>
<dbReference type="Pfam" id="PF00583">
    <property type="entry name" value="Acetyltransf_1"/>
    <property type="match status" value="1"/>
</dbReference>
<sequence>MVSIREVPVTATATEPAAALLRGYVAASNEVSRDVWGTDDYERDAAEMLAGMRPRPYERVVRLVAVDHRTPDEDVRPDDVLGCAVVVMPLQDNTAWAYVGVTVRPAHRRHGVGTALYDEALRLARADGRSTLMAETDHRAEPAPGPGARTATTGSGRIPVDDAGVRFLVARGWTLEQVARRSVLALPVAAGTVERFRADAARAAGADYRVVTWDDRVPDEWLDEAAALYTEMSVAPPLGGLDYEQDLWDAARVRDHEDTHRDRGTRSWTTAVQHVPTGRLVGYTTLQQIPPVRDLVHQEDTLVAQGHRGHRLGMLLKAVNLQRLAAARPDARRVATWNAEENDHMLAINVALGFRPAGCSGEWQLTSG</sequence>
<feature type="region of interest" description="Disordered" evidence="1">
    <location>
        <begin position="136"/>
        <end position="156"/>
    </location>
</feature>
<dbReference type="GO" id="GO:0016747">
    <property type="term" value="F:acyltransferase activity, transferring groups other than amino-acyl groups"/>
    <property type="evidence" value="ECO:0007669"/>
    <property type="project" value="InterPro"/>
</dbReference>
<dbReference type="RefSeq" id="WP_141317686.1">
    <property type="nucleotide sequence ID" value="NZ_BJLP01000001.1"/>
</dbReference>
<dbReference type="InterPro" id="IPR000182">
    <property type="entry name" value="GNAT_dom"/>
</dbReference>
<name>A0A4Y3K6J5_CELUD</name>
<dbReference type="Gene3D" id="3.40.630.30">
    <property type="match status" value="1"/>
</dbReference>
<dbReference type="EMBL" id="BJLP01000001">
    <property type="protein sequence ID" value="GEA79562.1"/>
    <property type="molecule type" value="Genomic_DNA"/>
</dbReference>
<organism evidence="3 4">
    <name type="scientific">Cellulomonas uda</name>
    <dbReference type="NCBI Taxonomy" id="1714"/>
    <lineage>
        <taxon>Bacteria</taxon>
        <taxon>Bacillati</taxon>
        <taxon>Actinomycetota</taxon>
        <taxon>Actinomycetes</taxon>
        <taxon>Micrococcales</taxon>
        <taxon>Cellulomonadaceae</taxon>
        <taxon>Cellulomonas</taxon>
    </lineage>
</organism>
<dbReference type="AlphaFoldDB" id="A0A4Y3K6J5"/>
<evidence type="ECO:0000313" key="4">
    <source>
        <dbReference type="Proteomes" id="UP000315842"/>
    </source>
</evidence>